<reference evidence="1 2" key="1">
    <citation type="submission" date="2021-06" db="EMBL/GenBank/DDBJ databases">
        <title>Caerostris extrusa draft genome.</title>
        <authorList>
            <person name="Kono N."/>
            <person name="Arakawa K."/>
        </authorList>
    </citation>
    <scope>NUCLEOTIDE SEQUENCE [LARGE SCALE GENOMIC DNA]</scope>
</reference>
<evidence type="ECO:0000313" key="2">
    <source>
        <dbReference type="Proteomes" id="UP001054945"/>
    </source>
</evidence>
<comment type="caution">
    <text evidence="1">The sequence shown here is derived from an EMBL/GenBank/DDBJ whole genome shotgun (WGS) entry which is preliminary data.</text>
</comment>
<protein>
    <submittedName>
        <fullName evidence="1">Uncharacterized protein</fullName>
    </submittedName>
</protein>
<proteinExistence type="predicted"/>
<organism evidence="1 2">
    <name type="scientific">Caerostris extrusa</name>
    <name type="common">Bark spider</name>
    <name type="synonym">Caerostris bankana</name>
    <dbReference type="NCBI Taxonomy" id="172846"/>
    <lineage>
        <taxon>Eukaryota</taxon>
        <taxon>Metazoa</taxon>
        <taxon>Ecdysozoa</taxon>
        <taxon>Arthropoda</taxon>
        <taxon>Chelicerata</taxon>
        <taxon>Arachnida</taxon>
        <taxon>Araneae</taxon>
        <taxon>Araneomorphae</taxon>
        <taxon>Entelegynae</taxon>
        <taxon>Araneoidea</taxon>
        <taxon>Araneidae</taxon>
        <taxon>Caerostris</taxon>
    </lineage>
</organism>
<gene>
    <name evidence="1" type="ORF">CEXT_487601</name>
</gene>
<accession>A0AAV4Q387</accession>
<dbReference type="AlphaFoldDB" id="A0AAV4Q387"/>
<name>A0AAV4Q387_CAEEX</name>
<evidence type="ECO:0000313" key="1">
    <source>
        <dbReference type="EMBL" id="GIY03784.1"/>
    </source>
</evidence>
<keyword evidence="2" id="KW-1185">Reference proteome</keyword>
<dbReference type="EMBL" id="BPLR01005621">
    <property type="protein sequence ID" value="GIY03784.1"/>
    <property type="molecule type" value="Genomic_DNA"/>
</dbReference>
<sequence length="115" mass="12903">MSTRDIKYDTSYGINTLSQSNPSNDIKFSPSSGIHHVISNDIKTIHPAVRTNDIQSNYSLWSQYTLSNQIHPMVLTSHINQTILVVPKLSNPIHPVVPTNKSNQAILSYYQANQI</sequence>
<dbReference type="Proteomes" id="UP001054945">
    <property type="component" value="Unassembled WGS sequence"/>
</dbReference>